<comment type="catalytic activity">
    <reaction evidence="1">
        <text>(7,8-dihydropterin-6-yl)methyl diphosphate + 4-aminobenzoate = 7,8-dihydropteroate + diphosphate</text>
        <dbReference type="Rhea" id="RHEA:19949"/>
        <dbReference type="ChEBI" id="CHEBI:17836"/>
        <dbReference type="ChEBI" id="CHEBI:17839"/>
        <dbReference type="ChEBI" id="CHEBI:33019"/>
        <dbReference type="ChEBI" id="CHEBI:72950"/>
        <dbReference type="EC" id="2.5.1.15"/>
    </reaction>
</comment>
<dbReference type="UniPathway" id="UPA00077">
    <property type="reaction ID" value="UER00156"/>
</dbReference>
<comment type="function">
    <text evidence="9">Catalyzes the condensation of para-aminobenzoate (pABA) with 6-hydroxymethyl-7,8-dihydropterin diphosphate (DHPt-PP) to form 7,8-dihydropteroate (H2Pte), the immediate precursor of folate derivatives.</text>
</comment>
<dbReference type="Pfam" id="PF00809">
    <property type="entry name" value="Pterin_bind"/>
    <property type="match status" value="1"/>
</dbReference>
<dbReference type="GO" id="GO:0046654">
    <property type="term" value="P:tetrahydrofolate biosynthetic process"/>
    <property type="evidence" value="ECO:0007669"/>
    <property type="project" value="UniProtKB-UniPathway"/>
</dbReference>
<proteinExistence type="inferred from homology"/>
<dbReference type="GO" id="GO:0004156">
    <property type="term" value="F:dihydropteroate synthase activity"/>
    <property type="evidence" value="ECO:0007669"/>
    <property type="project" value="UniProtKB-EC"/>
</dbReference>
<sequence length="331" mass="35005">MPRRRAVVIRGIRNVEFAATLGHSHCECNIAPAIFSTGKGGAVATGINGYWRVAHGRGLALGDKGRLMAIVNVTPDSFSDGGRHFSVDKAVAHALSCVADGADILDVGGESTRPGAEPVSASEEQDRVLPVIERLARESDALISIDTYRAETARLAVAAGAHIINDVYGLQKEPEIANVSASAGAGLCIMHTGRGRDRLDDVIKDQFDYLGKSLEIAATAGIDRETIVLDPGFGFAKETVEENMALMARTQELFGLGYPLLVGTSRKRFLGTLTGREAADRDAATAAATVLLRMKGASVFRVHNVAINRDALAIADAMIAAQEESGEEPGR</sequence>
<dbReference type="Proteomes" id="UP000541470">
    <property type="component" value="Unassembled WGS sequence"/>
</dbReference>
<dbReference type="InterPro" id="IPR045031">
    <property type="entry name" value="DHP_synth-like"/>
</dbReference>
<evidence type="ECO:0000256" key="9">
    <source>
        <dbReference type="RuleBase" id="RU361205"/>
    </source>
</evidence>
<comment type="cofactor">
    <cofactor evidence="2 9">
        <name>Mg(2+)</name>
        <dbReference type="ChEBI" id="CHEBI:18420"/>
    </cofactor>
</comment>
<dbReference type="PROSITE" id="PS50972">
    <property type="entry name" value="PTERIN_BINDING"/>
    <property type="match status" value="1"/>
</dbReference>
<evidence type="ECO:0000259" key="10">
    <source>
        <dbReference type="PROSITE" id="PS50972"/>
    </source>
</evidence>
<evidence type="ECO:0000256" key="5">
    <source>
        <dbReference type="ARBA" id="ARBA00022679"/>
    </source>
</evidence>
<comment type="pathway">
    <text evidence="3 9">Cofactor biosynthesis; tetrahydrofolate biosynthesis; 7,8-dihydrofolate from 2-amino-4-hydroxy-6-hydroxymethyl-7,8-dihydropteridine diphosphate and 4-aminobenzoate: step 1/2.</text>
</comment>
<keyword evidence="5 9" id="KW-0808">Transferase</keyword>
<evidence type="ECO:0000256" key="4">
    <source>
        <dbReference type="ARBA" id="ARBA00012458"/>
    </source>
</evidence>
<evidence type="ECO:0000313" key="11">
    <source>
        <dbReference type="EMBL" id="NML73350.1"/>
    </source>
</evidence>
<evidence type="ECO:0000313" key="12">
    <source>
        <dbReference type="Proteomes" id="UP000541470"/>
    </source>
</evidence>
<dbReference type="PROSITE" id="PS00793">
    <property type="entry name" value="DHPS_2"/>
    <property type="match status" value="1"/>
</dbReference>
<comment type="similarity">
    <text evidence="9">Belongs to the DHPS family.</text>
</comment>
<keyword evidence="12" id="KW-1185">Reference proteome</keyword>
<dbReference type="AlphaFoldDB" id="A0A7Y0FUY8"/>
<evidence type="ECO:0000256" key="7">
    <source>
        <dbReference type="ARBA" id="ARBA00022842"/>
    </source>
</evidence>
<organism evidence="11 12">
    <name type="scientific">Rhizobium terricola</name>
    <dbReference type="NCBI Taxonomy" id="2728849"/>
    <lineage>
        <taxon>Bacteria</taxon>
        <taxon>Pseudomonadati</taxon>
        <taxon>Pseudomonadota</taxon>
        <taxon>Alphaproteobacteria</taxon>
        <taxon>Hyphomicrobiales</taxon>
        <taxon>Rhizobiaceae</taxon>
        <taxon>Rhizobium/Agrobacterium group</taxon>
        <taxon>Rhizobium</taxon>
    </lineage>
</organism>
<accession>A0A7Y0FUY8</accession>
<evidence type="ECO:0000256" key="6">
    <source>
        <dbReference type="ARBA" id="ARBA00022723"/>
    </source>
</evidence>
<dbReference type="EMBL" id="JABBGK010000001">
    <property type="protein sequence ID" value="NML73350.1"/>
    <property type="molecule type" value="Genomic_DNA"/>
</dbReference>
<feature type="domain" description="Pterin-binding" evidence="10">
    <location>
        <begin position="65"/>
        <end position="313"/>
    </location>
</feature>
<dbReference type="InterPro" id="IPR000489">
    <property type="entry name" value="Pterin-binding_dom"/>
</dbReference>
<evidence type="ECO:0000256" key="2">
    <source>
        <dbReference type="ARBA" id="ARBA00001946"/>
    </source>
</evidence>
<reference evidence="11 12" key="1">
    <citation type="submission" date="2020-04" db="EMBL/GenBank/DDBJ databases">
        <title>Rhizobium sp. S-51 isolated from soil.</title>
        <authorList>
            <person name="Dahal R.H."/>
        </authorList>
    </citation>
    <scope>NUCLEOTIDE SEQUENCE [LARGE SCALE GENOMIC DNA]</scope>
    <source>
        <strain evidence="11 12">S-51</strain>
    </source>
</reference>
<dbReference type="InterPro" id="IPR006390">
    <property type="entry name" value="DHP_synth_dom"/>
</dbReference>
<evidence type="ECO:0000256" key="1">
    <source>
        <dbReference type="ARBA" id="ARBA00000012"/>
    </source>
</evidence>
<dbReference type="GO" id="GO:0046656">
    <property type="term" value="P:folic acid biosynthetic process"/>
    <property type="evidence" value="ECO:0007669"/>
    <property type="project" value="UniProtKB-KW"/>
</dbReference>
<dbReference type="PANTHER" id="PTHR20941">
    <property type="entry name" value="FOLATE SYNTHESIS PROTEINS"/>
    <property type="match status" value="1"/>
</dbReference>
<dbReference type="GO" id="GO:0046872">
    <property type="term" value="F:metal ion binding"/>
    <property type="evidence" value="ECO:0007669"/>
    <property type="project" value="UniProtKB-KW"/>
</dbReference>
<name>A0A7Y0FUY8_9HYPH</name>
<comment type="caution">
    <text evidence="11">The sequence shown here is derived from an EMBL/GenBank/DDBJ whole genome shotgun (WGS) entry which is preliminary data.</text>
</comment>
<gene>
    <name evidence="11" type="primary">folP</name>
    <name evidence="11" type="ORF">HHL25_04330</name>
</gene>
<protein>
    <recommendedName>
        <fullName evidence="4 9">Dihydropteroate synthase</fullName>
        <shortName evidence="9">DHPS</shortName>
        <ecNumber evidence="4 9">2.5.1.15</ecNumber>
    </recommendedName>
    <alternativeName>
        <fullName evidence="9">Dihydropteroate pyrophosphorylase</fullName>
    </alternativeName>
</protein>
<dbReference type="EC" id="2.5.1.15" evidence="4 9"/>
<keyword evidence="7 9" id="KW-0460">Magnesium</keyword>
<dbReference type="SUPFAM" id="SSF51717">
    <property type="entry name" value="Dihydropteroate synthetase-like"/>
    <property type="match status" value="1"/>
</dbReference>
<dbReference type="PANTHER" id="PTHR20941:SF1">
    <property type="entry name" value="FOLIC ACID SYNTHESIS PROTEIN FOL1"/>
    <property type="match status" value="1"/>
</dbReference>
<evidence type="ECO:0000256" key="3">
    <source>
        <dbReference type="ARBA" id="ARBA00004763"/>
    </source>
</evidence>
<keyword evidence="8 9" id="KW-0289">Folate biosynthesis</keyword>
<dbReference type="CDD" id="cd00739">
    <property type="entry name" value="DHPS"/>
    <property type="match status" value="1"/>
</dbReference>
<dbReference type="NCBIfam" id="TIGR01496">
    <property type="entry name" value="DHPS"/>
    <property type="match status" value="1"/>
</dbReference>
<dbReference type="InterPro" id="IPR011005">
    <property type="entry name" value="Dihydropteroate_synth-like_sf"/>
</dbReference>
<dbReference type="Gene3D" id="3.20.20.20">
    <property type="entry name" value="Dihydropteroate synthase-like"/>
    <property type="match status" value="1"/>
</dbReference>
<dbReference type="PROSITE" id="PS00792">
    <property type="entry name" value="DHPS_1"/>
    <property type="match status" value="1"/>
</dbReference>
<dbReference type="GO" id="GO:0005829">
    <property type="term" value="C:cytosol"/>
    <property type="evidence" value="ECO:0007669"/>
    <property type="project" value="TreeGrafter"/>
</dbReference>
<evidence type="ECO:0000256" key="8">
    <source>
        <dbReference type="ARBA" id="ARBA00022909"/>
    </source>
</evidence>
<keyword evidence="6 9" id="KW-0479">Metal-binding</keyword>